<evidence type="ECO:0000256" key="1">
    <source>
        <dbReference type="PIRSR" id="PIRSR004789-50"/>
    </source>
</evidence>
<dbReference type="GO" id="GO:0046872">
    <property type="term" value="F:metal ion binding"/>
    <property type="evidence" value="ECO:0007669"/>
    <property type="project" value="UniProtKB-KW"/>
</dbReference>
<proteinExistence type="predicted"/>
<protein>
    <submittedName>
        <fullName evidence="3">TIGR00282 family metallophosphoesterase</fullName>
    </submittedName>
</protein>
<feature type="binding site" evidence="2">
    <location>
        <position position="40"/>
    </location>
    <ligand>
        <name>Fe cation</name>
        <dbReference type="ChEBI" id="CHEBI:24875"/>
        <label>1</label>
    </ligand>
</feature>
<dbReference type="Gene3D" id="3.60.21.10">
    <property type="match status" value="1"/>
</dbReference>
<dbReference type="Proteomes" id="UP000518300">
    <property type="component" value="Unassembled WGS sequence"/>
</dbReference>
<dbReference type="Pfam" id="PF13277">
    <property type="entry name" value="YmdB"/>
    <property type="match status" value="1"/>
</dbReference>
<dbReference type="PANTHER" id="PTHR36303:SF1">
    <property type="entry name" value="2',3'-CYCLIC-NUCLEOTIDE 2'-PHOSPHODIESTERASE"/>
    <property type="match status" value="1"/>
</dbReference>
<feature type="binding site" evidence="2">
    <location>
        <position position="177"/>
    </location>
    <ligand>
        <name>Fe cation</name>
        <dbReference type="ChEBI" id="CHEBI:24875"/>
        <label>2</label>
    </ligand>
</feature>
<evidence type="ECO:0000313" key="4">
    <source>
        <dbReference type="Proteomes" id="UP000518300"/>
    </source>
</evidence>
<dbReference type="SUPFAM" id="SSF56300">
    <property type="entry name" value="Metallo-dependent phosphatases"/>
    <property type="match status" value="1"/>
</dbReference>
<dbReference type="AlphaFoldDB" id="A0A848LJQ1"/>
<comment type="caution">
    <text evidence="3">The sequence shown here is derived from an EMBL/GenBank/DDBJ whole genome shotgun (WGS) entry which is preliminary data.</text>
</comment>
<feature type="binding site" evidence="2">
    <location>
        <position position="67"/>
    </location>
    <ligand>
        <name>Fe cation</name>
        <dbReference type="ChEBI" id="CHEBI:24875"/>
        <label>2</label>
    </ligand>
</feature>
<sequence length="262" mass="28254">MKVLFMGDVVGRPGLQAVRALLPRLVSEHSVDVCVANSENSEGGAGISPETAQYLLDSGIALLTSGNHFYSKKAILPWVKEHPDRLLRPANYPKGTPGRGHGLARLSDGRALGVINLEGRVFMRTQDSPFEAVLPLVEELKKQTPCILVDMHCEASSEKNAMGVYLDGKVSAVVGTHTHVQTADERLLPGGTAFITDVGMCGPLDSVIGMKKESSVARFLGEKAPYEVAERLVYLQGVVIDLDDATGRARSIERVRQRLPGT</sequence>
<evidence type="ECO:0000313" key="3">
    <source>
        <dbReference type="EMBL" id="NMO17932.1"/>
    </source>
</evidence>
<reference evidence="3 4" key="1">
    <citation type="submission" date="2020-04" db="EMBL/GenBank/DDBJ databases">
        <title>Draft genome of Pyxidicoccus fallax type strain.</title>
        <authorList>
            <person name="Whitworth D.E."/>
        </authorList>
    </citation>
    <scope>NUCLEOTIDE SEQUENCE [LARGE SCALE GENOMIC DNA]</scope>
    <source>
        <strain evidence="3 4">DSM 14698</strain>
    </source>
</reference>
<dbReference type="GO" id="GO:0004113">
    <property type="term" value="F:2',3'-cyclic-nucleotide 3'-phosphodiesterase activity"/>
    <property type="evidence" value="ECO:0007669"/>
    <property type="project" value="TreeGrafter"/>
</dbReference>
<name>A0A848LJQ1_9BACT</name>
<dbReference type="InterPro" id="IPR005235">
    <property type="entry name" value="YmdB-like"/>
</dbReference>
<dbReference type="NCBIfam" id="TIGR00282">
    <property type="entry name" value="TIGR00282 family metallophosphoesterase"/>
    <property type="match status" value="1"/>
</dbReference>
<dbReference type="PIRSF" id="PIRSF004789">
    <property type="entry name" value="DR1281"/>
    <property type="match status" value="1"/>
</dbReference>
<dbReference type="EMBL" id="JABBJJ010000115">
    <property type="protein sequence ID" value="NMO17932.1"/>
    <property type="molecule type" value="Genomic_DNA"/>
</dbReference>
<dbReference type="RefSeq" id="WP_169347210.1">
    <property type="nucleotide sequence ID" value="NZ_JABBJJ010000115.1"/>
</dbReference>
<dbReference type="CDD" id="cd07382">
    <property type="entry name" value="MPP_DR1281"/>
    <property type="match status" value="1"/>
</dbReference>
<feature type="active site" description="Proton donor" evidence="1">
    <location>
        <position position="68"/>
    </location>
</feature>
<accession>A0A848LJQ1</accession>
<dbReference type="PANTHER" id="PTHR36303">
    <property type="entry name" value="2',3'-CYCLIC-NUCLEOTIDE 2'-PHOSPHODIESTERASE"/>
    <property type="match status" value="1"/>
</dbReference>
<gene>
    <name evidence="3" type="ORF">HG543_24180</name>
</gene>
<feature type="binding site" evidence="2">
    <location>
        <position position="39"/>
    </location>
    <ligand>
        <name>Fe cation</name>
        <dbReference type="ChEBI" id="CHEBI:24875"/>
        <label>2</label>
    </ligand>
</feature>
<feature type="binding site" evidence="2">
    <location>
        <position position="39"/>
    </location>
    <ligand>
        <name>Fe cation</name>
        <dbReference type="ChEBI" id="CHEBI:24875"/>
        <label>1</label>
    </ligand>
</feature>
<organism evidence="3 4">
    <name type="scientific">Pyxidicoccus fallax</name>
    <dbReference type="NCBI Taxonomy" id="394095"/>
    <lineage>
        <taxon>Bacteria</taxon>
        <taxon>Pseudomonadati</taxon>
        <taxon>Myxococcota</taxon>
        <taxon>Myxococcia</taxon>
        <taxon>Myxococcales</taxon>
        <taxon>Cystobacterineae</taxon>
        <taxon>Myxococcaceae</taxon>
        <taxon>Pyxidicoccus</taxon>
    </lineage>
</organism>
<feature type="binding site" evidence="2">
    <location>
        <position position="152"/>
    </location>
    <ligand>
        <name>Fe cation</name>
        <dbReference type="ChEBI" id="CHEBI:24875"/>
        <label>2</label>
    </ligand>
</feature>
<evidence type="ECO:0000256" key="2">
    <source>
        <dbReference type="PIRSR" id="PIRSR004789-51"/>
    </source>
</evidence>
<keyword evidence="4" id="KW-1185">Reference proteome</keyword>
<keyword evidence="2" id="KW-0479">Metal-binding</keyword>
<dbReference type="InterPro" id="IPR029052">
    <property type="entry name" value="Metallo-depent_PP-like"/>
</dbReference>
<feature type="binding site" evidence="2">
    <location>
        <position position="8"/>
    </location>
    <ligand>
        <name>Fe cation</name>
        <dbReference type="ChEBI" id="CHEBI:24875"/>
        <label>1</label>
    </ligand>
</feature>
<feature type="binding site" evidence="2">
    <location>
        <position position="179"/>
    </location>
    <ligand>
        <name>Fe cation</name>
        <dbReference type="ChEBI" id="CHEBI:24875"/>
        <label>1</label>
    </ligand>
</feature>